<dbReference type="AlphaFoldDB" id="A0AAW4X3L1"/>
<comment type="caution">
    <text evidence="1">The sequence shown here is derived from an EMBL/GenBank/DDBJ whole genome shotgun (WGS) entry which is preliminary data.</text>
</comment>
<accession>A0AAW4X3L1</accession>
<evidence type="ECO:0000313" key="1">
    <source>
        <dbReference type="EMBL" id="MCC4476980.1"/>
    </source>
</evidence>
<sequence>MDNDFLEEMLEILNPYVGTEEGSGSNEGAVYGNYIEWPDLETLEDDQLNQLAAYFDIDSDKYSEDELVDLLREKGVPEGTSYEYDADFPDSAKYYNC</sequence>
<dbReference type="RefSeq" id="WP_085719888.1">
    <property type="nucleotide sequence ID" value="NZ_CP065331.1"/>
</dbReference>
<reference evidence="1" key="1">
    <citation type="submission" date="2021-10" db="EMBL/GenBank/DDBJ databases">
        <title>Evolutionary history and lifestyle of the vertebrate symbiont Limosilactobacillus reuteri.</title>
        <authorList>
            <person name="Zheng J."/>
            <person name="Li F."/>
            <person name="Gaenzle M."/>
            <person name="Walter J."/>
        </authorList>
    </citation>
    <scope>NUCLEOTIDE SEQUENCE</scope>
    <source>
        <strain evidence="1">GQ_1_3_1</strain>
    </source>
</reference>
<evidence type="ECO:0000313" key="2">
    <source>
        <dbReference type="Proteomes" id="UP001198026"/>
    </source>
</evidence>
<proteinExistence type="predicted"/>
<dbReference type="EMBL" id="JAJGWB010000079">
    <property type="protein sequence ID" value="MCC4476980.1"/>
    <property type="molecule type" value="Genomic_DNA"/>
</dbReference>
<dbReference type="Proteomes" id="UP001198026">
    <property type="component" value="Unassembled WGS sequence"/>
</dbReference>
<protein>
    <submittedName>
        <fullName evidence="1">Uncharacterized protein</fullName>
    </submittedName>
</protein>
<name>A0AAW4X3L1_LIMRT</name>
<organism evidence="1 2">
    <name type="scientific">Limosilactobacillus reuteri</name>
    <name type="common">Lactobacillus reuteri</name>
    <dbReference type="NCBI Taxonomy" id="1598"/>
    <lineage>
        <taxon>Bacteria</taxon>
        <taxon>Bacillati</taxon>
        <taxon>Bacillota</taxon>
        <taxon>Bacilli</taxon>
        <taxon>Lactobacillales</taxon>
        <taxon>Lactobacillaceae</taxon>
        <taxon>Limosilactobacillus</taxon>
    </lineage>
</organism>
<gene>
    <name evidence="1" type="ORF">LMB76_01840</name>
</gene>